<evidence type="ECO:0000256" key="17">
    <source>
        <dbReference type="SAM" id="Phobius"/>
    </source>
</evidence>
<evidence type="ECO:0000256" key="5">
    <source>
        <dbReference type="ARBA" id="ARBA00022960"/>
    </source>
</evidence>
<dbReference type="EC" id="2.4.99.28" evidence="14"/>
<dbReference type="PANTHER" id="PTHR30474">
    <property type="entry name" value="CELL CYCLE PROTEIN"/>
    <property type="match status" value="1"/>
</dbReference>
<evidence type="ECO:0000313" key="19">
    <source>
        <dbReference type="EMBL" id="WKW14912.1"/>
    </source>
</evidence>
<name>A0AA49K006_9BACT</name>
<keyword evidence="8 17" id="KW-0472">Membrane</keyword>
<evidence type="ECO:0000256" key="11">
    <source>
        <dbReference type="ARBA" id="ARBA00038053"/>
    </source>
</evidence>
<dbReference type="PANTHER" id="PTHR30474:SF2">
    <property type="entry name" value="PEPTIDOGLYCAN GLYCOSYLTRANSFERASE FTSW-RELATED"/>
    <property type="match status" value="1"/>
</dbReference>
<feature type="transmembrane region" description="Helical" evidence="17">
    <location>
        <begin position="102"/>
        <end position="122"/>
    </location>
</feature>
<comment type="similarity">
    <text evidence="11">Belongs to the SEDS family. FtsW subfamily.</text>
</comment>
<feature type="transmembrane region" description="Helical" evidence="17">
    <location>
        <begin position="180"/>
        <end position="204"/>
    </location>
</feature>
<dbReference type="EMBL" id="CP130612">
    <property type="protein sequence ID" value="WKW12003.1"/>
    <property type="molecule type" value="Genomic_DNA"/>
</dbReference>
<dbReference type="EMBL" id="CP130613">
    <property type="protein sequence ID" value="WKW14912.1"/>
    <property type="molecule type" value="Genomic_DNA"/>
</dbReference>
<evidence type="ECO:0000256" key="13">
    <source>
        <dbReference type="ARBA" id="ARBA00041418"/>
    </source>
</evidence>
<evidence type="ECO:0000256" key="12">
    <source>
        <dbReference type="ARBA" id="ARBA00041185"/>
    </source>
</evidence>
<evidence type="ECO:0000256" key="6">
    <source>
        <dbReference type="ARBA" id="ARBA00022984"/>
    </source>
</evidence>
<keyword evidence="20" id="KW-1185">Reference proteome</keyword>
<dbReference type="GO" id="GO:0051301">
    <property type="term" value="P:cell division"/>
    <property type="evidence" value="ECO:0007669"/>
    <property type="project" value="InterPro"/>
</dbReference>
<gene>
    <name evidence="18" type="ORF">Strain138_001275</name>
    <name evidence="19" type="ORF">Strain318_001275</name>
</gene>
<evidence type="ECO:0000256" key="4">
    <source>
        <dbReference type="ARBA" id="ARBA00022692"/>
    </source>
</evidence>
<reference evidence="19" key="1">
    <citation type="submission" date="2023-07" db="EMBL/GenBank/DDBJ databases">
        <authorList>
            <person name="Haufschild T."/>
            <person name="Kallscheuer N."/>
            <person name="Hammer J."/>
            <person name="Kohn T."/>
            <person name="Kabuu M."/>
            <person name="Jogler M."/>
            <person name="Wohfarth N."/>
            <person name="Heuer A."/>
            <person name="Rohde M."/>
            <person name="van Teeseling M.C.F."/>
            <person name="Jogler C."/>
        </authorList>
    </citation>
    <scope>NUCLEOTIDE SEQUENCE</scope>
    <source>
        <strain evidence="18">Strain 138</strain>
        <strain evidence="19">Strain 318</strain>
    </source>
</reference>
<keyword evidence="4 17" id="KW-0812">Transmembrane</keyword>
<accession>A0AA49JUR5</accession>
<evidence type="ECO:0000256" key="1">
    <source>
        <dbReference type="ARBA" id="ARBA00004141"/>
    </source>
</evidence>
<feature type="transmembrane region" description="Helical" evidence="17">
    <location>
        <begin position="373"/>
        <end position="391"/>
    </location>
</feature>
<comment type="catalytic activity">
    <reaction evidence="15">
        <text>[GlcNAc-(1-&gt;4)-Mur2Ac(oyl-L-Ala-gamma-D-Glu-L-Lys-D-Ala-D-Ala)](n)-di-trans,octa-cis-undecaprenyl diphosphate + beta-D-GlcNAc-(1-&gt;4)-Mur2Ac(oyl-L-Ala-gamma-D-Glu-L-Lys-D-Ala-D-Ala)-di-trans,octa-cis-undecaprenyl diphosphate = [GlcNAc-(1-&gt;4)-Mur2Ac(oyl-L-Ala-gamma-D-Glu-L-Lys-D-Ala-D-Ala)](n+1)-di-trans,octa-cis-undecaprenyl diphosphate + di-trans,octa-cis-undecaprenyl diphosphate + H(+)</text>
        <dbReference type="Rhea" id="RHEA:23708"/>
        <dbReference type="Rhea" id="RHEA-COMP:9602"/>
        <dbReference type="Rhea" id="RHEA-COMP:9603"/>
        <dbReference type="ChEBI" id="CHEBI:15378"/>
        <dbReference type="ChEBI" id="CHEBI:58405"/>
        <dbReference type="ChEBI" id="CHEBI:60033"/>
        <dbReference type="ChEBI" id="CHEBI:78435"/>
        <dbReference type="EC" id="2.4.99.28"/>
    </reaction>
</comment>
<dbReference type="AlphaFoldDB" id="A0AA49K006"/>
<feature type="transmembrane region" description="Helical" evidence="17">
    <location>
        <begin position="304"/>
        <end position="324"/>
    </location>
</feature>
<feature type="transmembrane region" description="Helical" evidence="17">
    <location>
        <begin position="336"/>
        <end position="361"/>
    </location>
</feature>
<dbReference type="RefSeq" id="WP_367887681.1">
    <property type="nucleotide sequence ID" value="NZ_CP130612.1"/>
</dbReference>
<dbReference type="GO" id="GO:0009252">
    <property type="term" value="P:peptidoglycan biosynthetic process"/>
    <property type="evidence" value="ECO:0007669"/>
    <property type="project" value="UniProtKB-KW"/>
</dbReference>
<dbReference type="GO" id="GO:0008955">
    <property type="term" value="F:peptidoglycan glycosyltransferase activity"/>
    <property type="evidence" value="ECO:0007669"/>
    <property type="project" value="UniProtKB-EC"/>
</dbReference>
<organism evidence="19 20">
    <name type="scientific">Pseudogemmatithrix spongiicola</name>
    <dbReference type="NCBI Taxonomy" id="3062599"/>
    <lineage>
        <taxon>Bacteria</taxon>
        <taxon>Pseudomonadati</taxon>
        <taxon>Gemmatimonadota</taxon>
        <taxon>Gemmatimonadia</taxon>
        <taxon>Gemmatimonadales</taxon>
        <taxon>Gemmatimonadaceae</taxon>
        <taxon>Pseudogemmatithrix</taxon>
    </lineage>
</organism>
<sequence length="410" mass="44347">MTVVGDVFAPSGTAGTPARGTRSVSRERVRWRMTLEARILVVLTATILVFGLATLYSASSIVAVQDGRDSWFFLYRQLTGVAVGVVALAVLAKWDADRWRDYAWPIMGLAIFTMLLTVMPGLERIAPRINGSRRFLMGGSIQPSEFAKLAVVIWTAMLIVKKGGEDGLKRLTKGLMPFGIILGVLSLFAALQPDFSVILFYALVMGTMLFAAGARIGHFVFLGALAMPVVWSEINRLEYIMRRLLGFTGAAGAEAEVNYQLTQSLIAVGSGGLFGVGFGQGRQQYGFLPLPYNDFIGSNIGEEWGFVGLCGVTLLFALWGWLGFRIAKQARSPFTQLVALGITVTTVITAYLHIGVVIGLLPTTGLTLPFISYGRSNILLSLLTTGILLNIGSQAERVHGDAATDPMTRR</sequence>
<keyword evidence="3" id="KW-0808">Transferase</keyword>
<dbReference type="InterPro" id="IPR001182">
    <property type="entry name" value="FtsW/RodA"/>
</dbReference>
<feature type="transmembrane region" description="Helical" evidence="17">
    <location>
        <begin position="39"/>
        <end position="64"/>
    </location>
</feature>
<dbReference type="GO" id="GO:0005886">
    <property type="term" value="C:plasma membrane"/>
    <property type="evidence" value="ECO:0007669"/>
    <property type="project" value="TreeGrafter"/>
</dbReference>
<evidence type="ECO:0000256" key="14">
    <source>
        <dbReference type="ARBA" id="ARBA00044770"/>
    </source>
</evidence>
<dbReference type="KEGG" id="pspc:Strain318_001275"/>
<dbReference type="GO" id="GO:0015648">
    <property type="term" value="F:lipid-linked peptidoglycan transporter activity"/>
    <property type="evidence" value="ECO:0007669"/>
    <property type="project" value="TreeGrafter"/>
</dbReference>
<feature type="transmembrane region" description="Helical" evidence="17">
    <location>
        <begin position="71"/>
        <end position="90"/>
    </location>
</feature>
<evidence type="ECO:0000256" key="10">
    <source>
        <dbReference type="ARBA" id="ARBA00033270"/>
    </source>
</evidence>
<keyword evidence="7 17" id="KW-1133">Transmembrane helix</keyword>
<evidence type="ECO:0000313" key="18">
    <source>
        <dbReference type="EMBL" id="WKW12003.1"/>
    </source>
</evidence>
<evidence type="ECO:0000256" key="3">
    <source>
        <dbReference type="ARBA" id="ARBA00022679"/>
    </source>
</evidence>
<comment type="subcellular location">
    <subcellularLocation>
        <location evidence="1">Membrane</location>
        <topology evidence="1">Multi-pass membrane protein</topology>
    </subcellularLocation>
</comment>
<evidence type="ECO:0000256" key="9">
    <source>
        <dbReference type="ARBA" id="ARBA00032370"/>
    </source>
</evidence>
<proteinExistence type="inferred from homology"/>
<evidence type="ECO:0000313" key="20">
    <source>
        <dbReference type="Proteomes" id="UP001229955"/>
    </source>
</evidence>
<dbReference type="GO" id="GO:0008360">
    <property type="term" value="P:regulation of cell shape"/>
    <property type="evidence" value="ECO:0007669"/>
    <property type="project" value="UniProtKB-KW"/>
</dbReference>
<keyword evidence="5" id="KW-0133">Cell shape</keyword>
<feature type="region of interest" description="Disordered" evidence="16">
    <location>
        <begin position="1"/>
        <end position="21"/>
    </location>
</feature>
<dbReference type="GO" id="GO:0032153">
    <property type="term" value="C:cell division site"/>
    <property type="evidence" value="ECO:0007669"/>
    <property type="project" value="TreeGrafter"/>
</dbReference>
<keyword evidence="2" id="KW-0328">Glycosyltransferase</keyword>
<evidence type="ECO:0000256" key="16">
    <source>
        <dbReference type="SAM" id="MobiDB-lite"/>
    </source>
</evidence>
<feature type="transmembrane region" description="Helical" evidence="17">
    <location>
        <begin position="143"/>
        <end position="160"/>
    </location>
</feature>
<protein>
    <recommendedName>
        <fullName evidence="12">Probable peptidoglycan glycosyltransferase FtsW</fullName>
        <ecNumber evidence="14">2.4.99.28</ecNumber>
    </recommendedName>
    <alternativeName>
        <fullName evidence="13">Cell division protein FtsW</fullName>
    </alternativeName>
    <alternativeName>
        <fullName evidence="10">Cell wall polymerase</fullName>
    </alternativeName>
    <alternativeName>
        <fullName evidence="9">Peptidoglycan polymerase</fullName>
    </alternativeName>
</protein>
<evidence type="ECO:0000256" key="7">
    <source>
        <dbReference type="ARBA" id="ARBA00022989"/>
    </source>
</evidence>
<dbReference type="Proteomes" id="UP001229955">
    <property type="component" value="Chromosome"/>
</dbReference>
<evidence type="ECO:0000256" key="2">
    <source>
        <dbReference type="ARBA" id="ARBA00022676"/>
    </source>
</evidence>
<evidence type="ECO:0000256" key="15">
    <source>
        <dbReference type="ARBA" id="ARBA00049902"/>
    </source>
</evidence>
<evidence type="ECO:0000256" key="8">
    <source>
        <dbReference type="ARBA" id="ARBA00023136"/>
    </source>
</evidence>
<dbReference type="Pfam" id="PF01098">
    <property type="entry name" value="FTSW_RODA_SPOVE"/>
    <property type="match status" value="1"/>
</dbReference>
<keyword evidence="6" id="KW-0573">Peptidoglycan synthesis</keyword>
<accession>A0AA49K006</accession>